<dbReference type="PANTHER" id="PTHR43547">
    <property type="entry name" value="TWO-COMPONENT HISTIDINE KINASE"/>
    <property type="match status" value="1"/>
</dbReference>
<keyword evidence="4" id="KW-0418">Kinase</keyword>
<dbReference type="Gene3D" id="3.30.565.10">
    <property type="entry name" value="Histidine kinase-like ATPase, C-terminal domain"/>
    <property type="match status" value="1"/>
</dbReference>
<evidence type="ECO:0000259" key="7">
    <source>
        <dbReference type="PROSITE" id="PS50113"/>
    </source>
</evidence>
<evidence type="ECO:0000256" key="2">
    <source>
        <dbReference type="ARBA" id="ARBA00012438"/>
    </source>
</evidence>
<evidence type="ECO:0000313" key="9">
    <source>
        <dbReference type="Proteomes" id="UP000287352"/>
    </source>
</evidence>
<dbReference type="SUPFAM" id="SSF55785">
    <property type="entry name" value="PYP-like sensor domain (PAS domain)"/>
    <property type="match status" value="1"/>
</dbReference>
<keyword evidence="3" id="KW-0597">Phosphoprotein</keyword>
<comment type="catalytic activity">
    <reaction evidence="1">
        <text>ATP + protein L-histidine = ADP + protein N-phospho-L-histidine.</text>
        <dbReference type="EC" id="2.7.13.3"/>
    </reaction>
</comment>
<feature type="domain" description="Histidine kinase" evidence="6">
    <location>
        <begin position="728"/>
        <end position="960"/>
    </location>
</feature>
<dbReference type="Gene3D" id="1.10.287.130">
    <property type="match status" value="1"/>
</dbReference>
<dbReference type="SUPFAM" id="SSF55781">
    <property type="entry name" value="GAF domain-like"/>
    <property type="match status" value="3"/>
</dbReference>
<gene>
    <name evidence="8" type="ORF">KTT_30320</name>
</gene>
<dbReference type="InterPro" id="IPR003018">
    <property type="entry name" value="GAF"/>
</dbReference>
<evidence type="ECO:0000313" key="8">
    <source>
        <dbReference type="EMBL" id="GCE13173.1"/>
    </source>
</evidence>
<dbReference type="RefSeq" id="WP_126580724.1">
    <property type="nucleotide sequence ID" value="NZ_BIFR01000001.1"/>
</dbReference>
<dbReference type="OrthoDB" id="9813394at2"/>
<dbReference type="Pfam" id="PF01590">
    <property type="entry name" value="GAF"/>
    <property type="match status" value="2"/>
</dbReference>
<dbReference type="SUPFAM" id="SSF55874">
    <property type="entry name" value="ATPase domain of HSP90 chaperone/DNA topoisomerase II/histidine kinase"/>
    <property type="match status" value="1"/>
</dbReference>
<dbReference type="InterPro" id="IPR029016">
    <property type="entry name" value="GAF-like_dom_sf"/>
</dbReference>
<keyword evidence="4" id="KW-0808">Transferase</keyword>
<dbReference type="Pfam" id="PF00512">
    <property type="entry name" value="HisKA"/>
    <property type="match status" value="1"/>
</dbReference>
<dbReference type="SMART" id="SM00388">
    <property type="entry name" value="HisKA"/>
    <property type="match status" value="1"/>
</dbReference>
<dbReference type="Proteomes" id="UP000287352">
    <property type="component" value="Unassembled WGS sequence"/>
</dbReference>
<keyword evidence="9" id="KW-1185">Reference proteome</keyword>
<dbReference type="Pfam" id="PF08448">
    <property type="entry name" value="PAS_4"/>
    <property type="match status" value="1"/>
</dbReference>
<dbReference type="CDD" id="cd00130">
    <property type="entry name" value="PAS"/>
    <property type="match status" value="1"/>
</dbReference>
<protein>
    <recommendedName>
        <fullName evidence="2">histidine kinase</fullName>
        <ecNumber evidence="2">2.7.13.3</ecNumber>
    </recommendedName>
</protein>
<evidence type="ECO:0000256" key="5">
    <source>
        <dbReference type="ARBA" id="ARBA00023012"/>
    </source>
</evidence>
<dbReference type="NCBIfam" id="TIGR00229">
    <property type="entry name" value="sensory_box"/>
    <property type="match status" value="1"/>
</dbReference>
<dbReference type="Pfam" id="PF02518">
    <property type="entry name" value="HATPase_c"/>
    <property type="match status" value="1"/>
</dbReference>
<evidence type="ECO:0000259" key="6">
    <source>
        <dbReference type="PROSITE" id="PS50109"/>
    </source>
</evidence>
<feature type="domain" description="PAC" evidence="7">
    <location>
        <begin position="465"/>
        <end position="517"/>
    </location>
</feature>
<dbReference type="Gene3D" id="3.30.450.40">
    <property type="match status" value="3"/>
</dbReference>
<reference evidence="9" key="1">
    <citation type="submission" date="2018-12" db="EMBL/GenBank/DDBJ databases">
        <title>Tengunoibacter tsumagoiensis gen. nov., sp. nov., Dictyobacter kobayashii sp. nov., D. alpinus sp. nov., and D. joshuensis sp. nov. and description of Dictyobacteraceae fam. nov. within the order Ktedonobacterales isolated from Tengu-no-mugimeshi.</title>
        <authorList>
            <person name="Wang C.M."/>
            <person name="Zheng Y."/>
            <person name="Sakai Y."/>
            <person name="Toyoda A."/>
            <person name="Minakuchi Y."/>
            <person name="Abe K."/>
            <person name="Yokota A."/>
            <person name="Yabe S."/>
        </authorList>
    </citation>
    <scope>NUCLEOTIDE SEQUENCE [LARGE SCALE GENOMIC DNA]</scope>
    <source>
        <strain evidence="9">Uno3</strain>
    </source>
</reference>
<dbReference type="PROSITE" id="PS50113">
    <property type="entry name" value="PAC"/>
    <property type="match status" value="1"/>
</dbReference>
<dbReference type="InterPro" id="IPR004358">
    <property type="entry name" value="Sig_transdc_His_kin-like_C"/>
</dbReference>
<proteinExistence type="predicted"/>
<dbReference type="GO" id="GO:0000155">
    <property type="term" value="F:phosphorelay sensor kinase activity"/>
    <property type="evidence" value="ECO:0007669"/>
    <property type="project" value="InterPro"/>
</dbReference>
<dbReference type="InterPro" id="IPR005467">
    <property type="entry name" value="His_kinase_dom"/>
</dbReference>
<organism evidence="8 9">
    <name type="scientific">Tengunoibacter tsumagoiensis</name>
    <dbReference type="NCBI Taxonomy" id="2014871"/>
    <lineage>
        <taxon>Bacteria</taxon>
        <taxon>Bacillati</taxon>
        <taxon>Chloroflexota</taxon>
        <taxon>Ktedonobacteria</taxon>
        <taxon>Ktedonobacterales</taxon>
        <taxon>Dictyobacteraceae</taxon>
        <taxon>Tengunoibacter</taxon>
    </lineage>
</organism>
<dbReference type="InterPro" id="IPR013656">
    <property type="entry name" value="PAS_4"/>
</dbReference>
<dbReference type="PROSITE" id="PS50109">
    <property type="entry name" value="HIS_KIN"/>
    <property type="match status" value="1"/>
</dbReference>
<dbReference type="InterPro" id="IPR003661">
    <property type="entry name" value="HisK_dim/P_dom"/>
</dbReference>
<dbReference type="InterPro" id="IPR036097">
    <property type="entry name" value="HisK_dim/P_sf"/>
</dbReference>
<accession>A0A402A1Z6</accession>
<dbReference type="Gene3D" id="3.30.450.20">
    <property type="entry name" value="PAS domain"/>
    <property type="match status" value="1"/>
</dbReference>
<dbReference type="EMBL" id="BIFR01000001">
    <property type="protein sequence ID" value="GCE13173.1"/>
    <property type="molecule type" value="Genomic_DNA"/>
</dbReference>
<keyword evidence="5" id="KW-0902">Two-component regulatory system</keyword>
<evidence type="ECO:0000256" key="1">
    <source>
        <dbReference type="ARBA" id="ARBA00000085"/>
    </source>
</evidence>
<comment type="caution">
    <text evidence="8">The sequence shown here is derived from an EMBL/GenBank/DDBJ whole genome shotgun (WGS) entry which is preliminary data.</text>
</comment>
<dbReference type="SMART" id="SM00387">
    <property type="entry name" value="HATPase_c"/>
    <property type="match status" value="1"/>
</dbReference>
<dbReference type="PRINTS" id="PR00344">
    <property type="entry name" value="BCTRLSENSOR"/>
</dbReference>
<dbReference type="SMART" id="SM00065">
    <property type="entry name" value="GAF"/>
    <property type="match status" value="3"/>
</dbReference>
<evidence type="ECO:0000256" key="4">
    <source>
        <dbReference type="ARBA" id="ARBA00022777"/>
    </source>
</evidence>
<dbReference type="InterPro" id="IPR036890">
    <property type="entry name" value="HATPase_C_sf"/>
</dbReference>
<sequence length="960" mass="107279">MRNEHSLSTHNQEQARLLKALRESELLRELSELLASSLDTPTILQVLARRTAEVCEVGRCSVWLLDEKQHQLIPSAYYFAATNVKKKVLESASRVWPHSTLPFDDPLFQRLQLGNGLLFVEDLRLEAGMQQIARDFSVRSILLVALLRENRPLGILTLDNLSAMSPISREQQQLARAIGQQAAVAIDNARLYQQARDERSRAERLIERAQSIYQVATAVNAGEPLPSIMEMATGHLLHGLNVKSVAIVLLEKQTLTLATHTHSPPPQVAPALISNVPHLQATLKKGAPLFLNAQQLEGSWWQQLLLENVLLVPLLAGSQPSVVQPGKKIGQRSVGFVLLNYGQDVVAPSPGQQAFAQDIAAQCALAVEKAQMLTAMHHASALAHEQAQTLSAVFNAMTEGIIVFNMEGQIILSNELSTQFVHATRNDKKRLVAYLQNNQAFTLAGEPIAKENFALVRALRGEYIHAERFLTIQPDGSEQAVEINVVPLFDSEERQIGIVSAFRDITEQMRVEKRIRRALEALLNAAQVVSGITTIQEILFRILSMTMETFSIERGVVLLYDQTQQDFTLLLESGFQTTDIQHWLSQQRRWLVPEDSRYLSLHTQLMENHSTMVSEEIFDEESQRYQQTLILAAPIMQNQRLLGVMLLDRSSSHPAVNEQDEEMYHREMPLPQPIRSFHAWDTAIIEGIMQLAGLAIEQARWQHEVEIARTNEATMRESNALKDEFLAFTAHEFRTPLTVILTHSQMMARLINKSPAVPNELKERLKESTSSIQEQTRQLTNIVNAFLEVTQLNRGQINLLTEVLNLEDVIREAIETASATSALHTLSYTVAPSSVPYLLMGDRARLLQIFGNLLQNAIKYSPQGGPICIELSQPQDGDGRNVIEVSIADKGVGVPADALPFLFDRFYRAPNIKSSQARGIGLGLYLVAEFLRMHDGCIRVESAGIEGEGTCFTLTLPLHE</sequence>
<dbReference type="InterPro" id="IPR003594">
    <property type="entry name" value="HATPase_dom"/>
</dbReference>
<dbReference type="InterPro" id="IPR000014">
    <property type="entry name" value="PAS"/>
</dbReference>
<name>A0A402A1Z6_9CHLR</name>
<dbReference type="InterPro" id="IPR035965">
    <property type="entry name" value="PAS-like_dom_sf"/>
</dbReference>
<dbReference type="CDD" id="cd00082">
    <property type="entry name" value="HisKA"/>
    <property type="match status" value="1"/>
</dbReference>
<dbReference type="SUPFAM" id="SSF47384">
    <property type="entry name" value="Homodimeric domain of signal transducing histidine kinase"/>
    <property type="match status" value="1"/>
</dbReference>
<dbReference type="EC" id="2.7.13.3" evidence="2"/>
<evidence type="ECO:0000256" key="3">
    <source>
        <dbReference type="ARBA" id="ARBA00022553"/>
    </source>
</evidence>
<dbReference type="InterPro" id="IPR000700">
    <property type="entry name" value="PAS-assoc_C"/>
</dbReference>
<dbReference type="AlphaFoldDB" id="A0A402A1Z6"/>
<dbReference type="PANTHER" id="PTHR43547:SF2">
    <property type="entry name" value="HYBRID SIGNAL TRANSDUCTION HISTIDINE KINASE C"/>
    <property type="match status" value="1"/>
</dbReference>